<accession>A0AA38WQ55</accession>
<dbReference type="AlphaFoldDB" id="A0AA38WQ55"/>
<evidence type="ECO:0000256" key="1">
    <source>
        <dbReference type="SAM" id="MobiDB-lite"/>
    </source>
</evidence>
<sequence length="139" mass="15821">MHLQEIANQLPDAFTDTKRVTKSYIPVVNAPARVDVPVGQTNNKVIEESKIRLKRGRPLGSKNKNPRKRKGTEIATGEEKSVPEETQNIKLPAEEDMNDINEEVAINYGYMENVWNKNKMRNIDDIFSYAVTVSNYVQS</sequence>
<proteinExistence type="predicted"/>
<evidence type="ECO:0000313" key="2">
    <source>
        <dbReference type="EMBL" id="KAJ9556926.1"/>
    </source>
</evidence>
<dbReference type="Proteomes" id="UP001172457">
    <property type="component" value="Chromosome 3"/>
</dbReference>
<gene>
    <name evidence="2" type="ORF">OSB04_011540</name>
</gene>
<feature type="region of interest" description="Disordered" evidence="1">
    <location>
        <begin position="53"/>
        <end position="96"/>
    </location>
</feature>
<evidence type="ECO:0000313" key="3">
    <source>
        <dbReference type="Proteomes" id="UP001172457"/>
    </source>
</evidence>
<reference evidence="2" key="1">
    <citation type="submission" date="2023-03" db="EMBL/GenBank/DDBJ databases">
        <title>Chromosome-scale reference genome and RAD-based genetic map of yellow starthistle (Centaurea solstitialis) reveal putative structural variation and QTLs associated with invader traits.</title>
        <authorList>
            <person name="Reatini B."/>
            <person name="Cang F.A."/>
            <person name="Jiang Q."/>
            <person name="Mckibben M.T.W."/>
            <person name="Barker M.S."/>
            <person name="Rieseberg L.H."/>
            <person name="Dlugosch K.M."/>
        </authorList>
    </citation>
    <scope>NUCLEOTIDE SEQUENCE</scope>
    <source>
        <strain evidence="2">CAN-66</strain>
        <tissue evidence="2">Leaf</tissue>
    </source>
</reference>
<organism evidence="2 3">
    <name type="scientific">Centaurea solstitialis</name>
    <name type="common">yellow star-thistle</name>
    <dbReference type="NCBI Taxonomy" id="347529"/>
    <lineage>
        <taxon>Eukaryota</taxon>
        <taxon>Viridiplantae</taxon>
        <taxon>Streptophyta</taxon>
        <taxon>Embryophyta</taxon>
        <taxon>Tracheophyta</taxon>
        <taxon>Spermatophyta</taxon>
        <taxon>Magnoliopsida</taxon>
        <taxon>eudicotyledons</taxon>
        <taxon>Gunneridae</taxon>
        <taxon>Pentapetalae</taxon>
        <taxon>asterids</taxon>
        <taxon>campanulids</taxon>
        <taxon>Asterales</taxon>
        <taxon>Asteraceae</taxon>
        <taxon>Carduoideae</taxon>
        <taxon>Cardueae</taxon>
        <taxon>Centaureinae</taxon>
        <taxon>Centaurea</taxon>
    </lineage>
</organism>
<protein>
    <submittedName>
        <fullName evidence="2">Uncharacterized protein</fullName>
    </submittedName>
</protein>
<keyword evidence="3" id="KW-1185">Reference proteome</keyword>
<name>A0AA38WQ55_9ASTR</name>
<dbReference type="EMBL" id="JARYMX010000003">
    <property type="protein sequence ID" value="KAJ9556926.1"/>
    <property type="molecule type" value="Genomic_DNA"/>
</dbReference>
<comment type="caution">
    <text evidence="2">The sequence shown here is derived from an EMBL/GenBank/DDBJ whole genome shotgun (WGS) entry which is preliminary data.</text>
</comment>